<dbReference type="OrthoDB" id="206201at2759"/>
<reference evidence="6" key="1">
    <citation type="journal article" date="2023" name="Proc. Natl. Acad. Sci. U.S.A.">
        <title>Genomic and structural basis for evolution of tropane alkaloid biosynthesis.</title>
        <authorList>
            <person name="Wanga Y.-J."/>
            <person name="Taina T."/>
            <person name="Yua J.-Y."/>
            <person name="Lia J."/>
            <person name="Xua B."/>
            <person name="Chenc J."/>
            <person name="D'Auriad J.C."/>
            <person name="Huanga J.-P."/>
            <person name="Huanga S.-X."/>
        </authorList>
    </citation>
    <scope>NUCLEOTIDE SEQUENCE [LARGE SCALE GENOMIC DNA]</scope>
    <source>
        <strain evidence="6">cv. KIB-2019</strain>
    </source>
</reference>
<proteinExistence type="inferred from homology"/>
<evidence type="ECO:0000313" key="5">
    <source>
        <dbReference type="EMBL" id="KAJ8565587.1"/>
    </source>
</evidence>
<dbReference type="EMBL" id="JAJAGQ010000004">
    <property type="protein sequence ID" value="KAJ8565587.1"/>
    <property type="molecule type" value="Genomic_DNA"/>
</dbReference>
<dbReference type="PANTHER" id="PTHR10795">
    <property type="entry name" value="PROPROTEIN CONVERTASE SUBTILISIN/KEXIN"/>
    <property type="match status" value="1"/>
</dbReference>
<comment type="similarity">
    <text evidence="1 3">Belongs to the peptidase S8 family.</text>
</comment>
<dbReference type="InterPro" id="IPR045051">
    <property type="entry name" value="SBT"/>
</dbReference>
<protein>
    <recommendedName>
        <fullName evidence="4">Peptidase S8/S53 domain-containing protein</fullName>
    </recommendedName>
</protein>
<evidence type="ECO:0000256" key="2">
    <source>
        <dbReference type="ARBA" id="ARBA00022729"/>
    </source>
</evidence>
<evidence type="ECO:0000256" key="1">
    <source>
        <dbReference type="ARBA" id="ARBA00011073"/>
    </source>
</evidence>
<feature type="domain" description="Peptidase S8/S53" evidence="4">
    <location>
        <begin position="49"/>
        <end position="323"/>
    </location>
</feature>
<dbReference type="InterPro" id="IPR036852">
    <property type="entry name" value="Peptidase_S8/S53_dom_sf"/>
</dbReference>
<organism evidence="5 6">
    <name type="scientific">Anisodus acutangulus</name>
    <dbReference type="NCBI Taxonomy" id="402998"/>
    <lineage>
        <taxon>Eukaryota</taxon>
        <taxon>Viridiplantae</taxon>
        <taxon>Streptophyta</taxon>
        <taxon>Embryophyta</taxon>
        <taxon>Tracheophyta</taxon>
        <taxon>Spermatophyta</taxon>
        <taxon>Magnoliopsida</taxon>
        <taxon>eudicotyledons</taxon>
        <taxon>Gunneridae</taxon>
        <taxon>Pentapetalae</taxon>
        <taxon>asterids</taxon>
        <taxon>lamiids</taxon>
        <taxon>Solanales</taxon>
        <taxon>Solanaceae</taxon>
        <taxon>Solanoideae</taxon>
        <taxon>Hyoscyameae</taxon>
        <taxon>Anisodus</taxon>
    </lineage>
</organism>
<name>A0A9Q1MPT5_9SOLA</name>
<dbReference type="GO" id="GO:0004252">
    <property type="term" value="F:serine-type endopeptidase activity"/>
    <property type="evidence" value="ECO:0007669"/>
    <property type="project" value="InterPro"/>
</dbReference>
<evidence type="ECO:0000256" key="3">
    <source>
        <dbReference type="PROSITE-ProRule" id="PRU01240"/>
    </source>
</evidence>
<dbReference type="Pfam" id="PF00082">
    <property type="entry name" value="Peptidase_S8"/>
    <property type="match status" value="1"/>
</dbReference>
<accession>A0A9Q1MPT5</accession>
<dbReference type="PROSITE" id="PS51892">
    <property type="entry name" value="SUBTILASE"/>
    <property type="match status" value="1"/>
</dbReference>
<gene>
    <name evidence="5" type="ORF">K7X08_008163</name>
</gene>
<evidence type="ECO:0000313" key="6">
    <source>
        <dbReference type="Proteomes" id="UP001152561"/>
    </source>
</evidence>
<dbReference type="InterPro" id="IPR000209">
    <property type="entry name" value="Peptidase_S8/S53_dom"/>
</dbReference>
<dbReference type="Gene3D" id="3.50.30.30">
    <property type="match status" value="1"/>
</dbReference>
<dbReference type="AlphaFoldDB" id="A0A9Q1MPT5"/>
<dbReference type="Proteomes" id="UP001152561">
    <property type="component" value="Unassembled WGS sequence"/>
</dbReference>
<keyword evidence="2" id="KW-0732">Signal</keyword>
<evidence type="ECO:0000259" key="4">
    <source>
        <dbReference type="Pfam" id="PF00082"/>
    </source>
</evidence>
<keyword evidence="6" id="KW-1185">Reference proteome</keyword>
<sequence>MPEIPKRWKGTCKPGTQFNTSMCNRKLIRANYFNKGILAIDPTVSISMNSARDTGGRGTHCASIAAGNYAKGVSHFGYAAGTSRGVARRARLAVYKFNFNEGSFTLDLITTMDQAVADGVDTISISQGIGFIPLYEDVISIASFRAMMKGVLVRASAGNRGNIVGTLVNGSPWILRWSVFPARAFVRDSPVIYNKTLAACDSDELLSQVPDPEDTIIIYDNNGDFSDQMGIVTRARLKVTIFISEDPEVFMYTSFPNPGVVINKKEGKQANNHVKSSVYPTATITFQETYVNGRPSPVLAETSARGPSRSYLGISKPDIMAPGVLILAAVPPNLFSESIQNIGIIL</sequence>
<comment type="caution">
    <text evidence="3">Lacks conserved residue(s) required for the propagation of feature annotation.</text>
</comment>
<dbReference type="Gene3D" id="3.40.50.200">
    <property type="entry name" value="Peptidase S8/S53 domain"/>
    <property type="match status" value="1"/>
</dbReference>
<comment type="caution">
    <text evidence="5">The sequence shown here is derived from an EMBL/GenBank/DDBJ whole genome shotgun (WGS) entry which is preliminary data.</text>
</comment>
<dbReference type="GO" id="GO:0006508">
    <property type="term" value="P:proteolysis"/>
    <property type="evidence" value="ECO:0007669"/>
    <property type="project" value="InterPro"/>
</dbReference>
<dbReference type="SUPFAM" id="SSF52743">
    <property type="entry name" value="Subtilisin-like"/>
    <property type="match status" value="1"/>
</dbReference>